<dbReference type="VEuPathDB" id="PlasmoDB:PVW1_100012200"/>
<evidence type="ECO:0008006" key="3">
    <source>
        <dbReference type="Google" id="ProtNLM"/>
    </source>
</evidence>
<gene>
    <name evidence="1" type="ORF">PVC01_000049000</name>
</gene>
<sequence length="311" mass="35869">MDNAVTENDQNRDFLNLCDKENVFISNLTGNEKHTCKKILRNFILCNSVNRDDFFHCCCNLYVWLYFEIKKYKISNVNIKKIFDLHKSTEYSGIKYNPCSYITFNDGVKNPEDLMKLNIFNDNAGTFYSTLKDSNESKDCDLKKYVYECVDIYNNIKKNHSFSYDCSISPHESACTLTYEFNDAYTRYILNKPETTHKFPKLSSDTPLDVIDGCPLKGTESKTVPEETQQDTPKTGGVSTALSAMVGIPPFLALIYKFTPSGKLFRFGNRKHTIINSDFDKNMENELFHAIKEDTKIKNIQPKYNIGYDPI</sequence>
<dbReference type="VEuPathDB" id="PlasmoDB:PVP01_1001300"/>
<name>A0A1G4EC91_PLAVI</name>
<dbReference type="VEuPathDB" id="PlasmoDB:PVPAM_000042000"/>
<proteinExistence type="predicted"/>
<organism evidence="1 2">
    <name type="scientific">Plasmodium vivax</name>
    <name type="common">malaria parasite P. vivax</name>
    <dbReference type="NCBI Taxonomy" id="5855"/>
    <lineage>
        <taxon>Eukaryota</taxon>
        <taxon>Sar</taxon>
        <taxon>Alveolata</taxon>
        <taxon>Apicomplexa</taxon>
        <taxon>Aconoidasida</taxon>
        <taxon>Haemosporida</taxon>
        <taxon>Plasmodiidae</taxon>
        <taxon>Plasmodium</taxon>
        <taxon>Plasmodium (Plasmodium)</taxon>
    </lineage>
</organism>
<dbReference type="Proteomes" id="UP000305196">
    <property type="component" value="Unassembled WGS sequence"/>
</dbReference>
<accession>A0A1G4EC91</accession>
<dbReference type="AlphaFoldDB" id="A0A1G4EC91"/>
<reference evidence="1 2" key="1">
    <citation type="submission" date="2016-07" db="EMBL/GenBank/DDBJ databases">
        <authorList>
            <consortium name="Pathogen Informatics"/>
        </authorList>
    </citation>
    <scope>NUCLEOTIDE SEQUENCE [LARGE SCALE GENOMIC DNA]</scope>
</reference>
<evidence type="ECO:0000313" key="2">
    <source>
        <dbReference type="Proteomes" id="UP000305196"/>
    </source>
</evidence>
<evidence type="ECO:0000313" key="1">
    <source>
        <dbReference type="EMBL" id="SCA81928.1"/>
    </source>
</evidence>
<protein>
    <recommendedName>
        <fullName evidence="3">VIR protein</fullName>
    </recommendedName>
</protein>
<dbReference type="EMBL" id="FLYI01000222">
    <property type="protein sequence ID" value="SCA81928.1"/>
    <property type="molecule type" value="Genomic_DNA"/>
</dbReference>